<proteinExistence type="predicted"/>
<dbReference type="RefSeq" id="WP_188803714.1">
    <property type="nucleotide sequence ID" value="NZ_BAAAOU010000003.1"/>
</dbReference>
<keyword evidence="1" id="KW-1133">Transmembrane helix</keyword>
<protein>
    <submittedName>
        <fullName evidence="2">Uncharacterized protein</fullName>
    </submittedName>
</protein>
<dbReference type="EMBL" id="BMLQ01000001">
    <property type="protein sequence ID" value="GGO41016.1"/>
    <property type="molecule type" value="Genomic_DNA"/>
</dbReference>
<evidence type="ECO:0000313" key="2">
    <source>
        <dbReference type="EMBL" id="GGO41016.1"/>
    </source>
</evidence>
<name>A0ABQ2LNR6_9MICC</name>
<keyword evidence="3" id="KW-1185">Reference proteome</keyword>
<keyword evidence="1" id="KW-0472">Membrane</keyword>
<gene>
    <name evidence="2" type="ORF">GCM10010977_04280</name>
</gene>
<comment type="caution">
    <text evidence="2">The sequence shown here is derived from an EMBL/GenBank/DDBJ whole genome shotgun (WGS) entry which is preliminary data.</text>
</comment>
<feature type="transmembrane region" description="Helical" evidence="1">
    <location>
        <begin position="45"/>
        <end position="62"/>
    </location>
</feature>
<evidence type="ECO:0000313" key="3">
    <source>
        <dbReference type="Proteomes" id="UP000642509"/>
    </source>
</evidence>
<reference evidence="3" key="1">
    <citation type="journal article" date="2019" name="Int. J. Syst. Evol. Microbiol.">
        <title>The Global Catalogue of Microorganisms (GCM) 10K type strain sequencing project: providing services to taxonomists for standard genome sequencing and annotation.</title>
        <authorList>
            <consortium name="The Broad Institute Genomics Platform"/>
            <consortium name="The Broad Institute Genome Sequencing Center for Infectious Disease"/>
            <person name="Wu L."/>
            <person name="Ma J."/>
        </authorList>
    </citation>
    <scope>NUCLEOTIDE SEQUENCE [LARGE SCALE GENOMIC DNA]</scope>
    <source>
        <strain evidence="3">CGMCC 1.7064</strain>
    </source>
</reference>
<dbReference type="PROSITE" id="PS51257">
    <property type="entry name" value="PROKAR_LIPOPROTEIN"/>
    <property type="match status" value="1"/>
</dbReference>
<organism evidence="2 3">
    <name type="scientific">Citricoccus zhacaiensis</name>
    <dbReference type="NCBI Taxonomy" id="489142"/>
    <lineage>
        <taxon>Bacteria</taxon>
        <taxon>Bacillati</taxon>
        <taxon>Actinomycetota</taxon>
        <taxon>Actinomycetes</taxon>
        <taxon>Micrococcales</taxon>
        <taxon>Micrococcaceae</taxon>
        <taxon>Citricoccus</taxon>
    </lineage>
</organism>
<evidence type="ECO:0000256" key="1">
    <source>
        <dbReference type="SAM" id="Phobius"/>
    </source>
</evidence>
<dbReference type="Proteomes" id="UP000642509">
    <property type="component" value="Unassembled WGS sequence"/>
</dbReference>
<keyword evidence="1" id="KW-0812">Transmembrane</keyword>
<accession>A0ABQ2LNR6</accession>
<feature type="transmembrane region" description="Helical" evidence="1">
    <location>
        <begin position="20"/>
        <end position="39"/>
    </location>
</feature>
<sequence>MIVNGKPKDHSGQGHFWGNLLMTVVCFLIFAGCVYAMGWWSLEDVWIPGGIAMVLAVLAYLIPQQLLGRSDSVDHESIHVEDPNAHHASH</sequence>